<evidence type="ECO:0008006" key="7">
    <source>
        <dbReference type="Google" id="ProtNLM"/>
    </source>
</evidence>
<evidence type="ECO:0000256" key="3">
    <source>
        <dbReference type="ARBA" id="ARBA00022679"/>
    </source>
</evidence>
<evidence type="ECO:0000256" key="4">
    <source>
        <dbReference type="ARBA" id="ARBA00022737"/>
    </source>
</evidence>
<evidence type="ECO:0000313" key="5">
    <source>
        <dbReference type="EMBL" id="TCD60623.1"/>
    </source>
</evidence>
<keyword evidence="3" id="KW-0808">Transferase</keyword>
<reference evidence="5 6" key="1">
    <citation type="submission" date="2018-11" db="EMBL/GenBank/DDBJ databases">
        <title>Genome assembly of Steccherinum ochraceum LE-BIN_3174, the white-rot fungus of the Steccherinaceae family (The Residual Polyporoid clade, Polyporales, Basidiomycota).</title>
        <authorList>
            <person name="Fedorova T.V."/>
            <person name="Glazunova O.A."/>
            <person name="Landesman E.O."/>
            <person name="Moiseenko K.V."/>
            <person name="Psurtseva N.V."/>
            <person name="Savinova O.S."/>
            <person name="Shakhova N.V."/>
            <person name="Tyazhelova T.V."/>
            <person name="Vasina D.V."/>
        </authorList>
    </citation>
    <scope>NUCLEOTIDE SEQUENCE [LARGE SCALE GENOMIC DNA]</scope>
    <source>
        <strain evidence="5 6">LE-BIN_3174</strain>
    </source>
</reference>
<dbReference type="AlphaFoldDB" id="A0A4R0R3X0"/>
<dbReference type="GO" id="GO:0005737">
    <property type="term" value="C:cytoplasm"/>
    <property type="evidence" value="ECO:0007669"/>
    <property type="project" value="TreeGrafter"/>
</dbReference>
<accession>A0A4R0R3X0</accession>
<sequence>MSLVASIGAVLTGDNLPSSIELLPGDPEVWLTTGQDYLMTEGNLGIPQKTAHKAYLQAVEVFRSCPSSKHLGTEVYDSTDVVNNLISSSAVLLLVNPAHQTALNARKRLVIAGLVDASLELRLNAAFLTLRECSKQSIMWHHRRWLLRRIGSTSKMNHSEQDEDLIMDEDILYDAGLPVSVLSEELVVTSRAAETYQRNYFAWSHRRRVFDALVFLTRQALEARSADLAKLVTLLVDEHASIMKWVDLHVSDYTAMQYLHAIDELILPLVTQSSALLPRSSNDDFEDRLPQHIQSLLQAYPEHESVWMYTRLAPPRDDSGLPPLGGHTTEQARANARRFLAWYAFRLGSATPSITPRDVSTTTTNTRHVMSVLLKSLSE</sequence>
<keyword evidence="4" id="KW-0677">Repeat</keyword>
<dbReference type="EMBL" id="RWJN01000568">
    <property type="protein sequence ID" value="TCD60623.1"/>
    <property type="molecule type" value="Genomic_DNA"/>
</dbReference>
<gene>
    <name evidence="5" type="ORF">EIP91_009769</name>
</gene>
<dbReference type="OrthoDB" id="1924260at2759"/>
<dbReference type="Pfam" id="PF01239">
    <property type="entry name" value="PPTA"/>
    <property type="match status" value="1"/>
</dbReference>
<name>A0A4R0R3X0_9APHY</name>
<dbReference type="PANTHER" id="PTHR11129">
    <property type="entry name" value="PROTEIN FARNESYLTRANSFERASE ALPHA SUBUNIT/RAB GERANYLGERANYL TRANSFERASE ALPHA SUBUNIT"/>
    <property type="match status" value="1"/>
</dbReference>
<dbReference type="Gene3D" id="1.25.40.120">
    <property type="entry name" value="Protein prenylyltransferase"/>
    <property type="match status" value="1"/>
</dbReference>
<keyword evidence="6" id="KW-1185">Reference proteome</keyword>
<keyword evidence="2" id="KW-0637">Prenyltransferase</keyword>
<dbReference type="SUPFAM" id="SSF48439">
    <property type="entry name" value="Protein prenylyltransferase"/>
    <property type="match status" value="1"/>
</dbReference>
<dbReference type="Proteomes" id="UP000292702">
    <property type="component" value="Unassembled WGS sequence"/>
</dbReference>
<proteinExistence type="inferred from homology"/>
<dbReference type="GO" id="GO:0008318">
    <property type="term" value="F:protein prenyltransferase activity"/>
    <property type="evidence" value="ECO:0007669"/>
    <property type="project" value="InterPro"/>
</dbReference>
<organism evidence="5 6">
    <name type="scientific">Steccherinum ochraceum</name>
    <dbReference type="NCBI Taxonomy" id="92696"/>
    <lineage>
        <taxon>Eukaryota</taxon>
        <taxon>Fungi</taxon>
        <taxon>Dikarya</taxon>
        <taxon>Basidiomycota</taxon>
        <taxon>Agaricomycotina</taxon>
        <taxon>Agaricomycetes</taxon>
        <taxon>Polyporales</taxon>
        <taxon>Steccherinaceae</taxon>
        <taxon>Steccherinum</taxon>
    </lineage>
</organism>
<evidence type="ECO:0000256" key="2">
    <source>
        <dbReference type="ARBA" id="ARBA00022602"/>
    </source>
</evidence>
<evidence type="ECO:0000313" key="6">
    <source>
        <dbReference type="Proteomes" id="UP000292702"/>
    </source>
</evidence>
<dbReference type="InterPro" id="IPR002088">
    <property type="entry name" value="Prenyl_trans_a"/>
</dbReference>
<protein>
    <recommendedName>
        <fullName evidence="7">Protein prenyltransferase alpha subunit repeat-containing protein 1</fullName>
    </recommendedName>
</protein>
<evidence type="ECO:0000256" key="1">
    <source>
        <dbReference type="ARBA" id="ARBA00006734"/>
    </source>
</evidence>
<comment type="similarity">
    <text evidence="1">Belongs to the protein prenyltransferase subunit alpha family.</text>
</comment>
<dbReference type="PANTHER" id="PTHR11129:SF3">
    <property type="entry name" value="PROTEIN PRENYLTRANSFERASE ALPHA SUBUNIT REPEAT-CONTAINING PROTEIN 1"/>
    <property type="match status" value="1"/>
</dbReference>
<dbReference type="PROSITE" id="PS51147">
    <property type="entry name" value="PFTA"/>
    <property type="match status" value="1"/>
</dbReference>
<comment type="caution">
    <text evidence="5">The sequence shown here is derived from an EMBL/GenBank/DDBJ whole genome shotgun (WGS) entry which is preliminary data.</text>
</comment>